<dbReference type="GO" id="GO:0009279">
    <property type="term" value="C:cell outer membrane"/>
    <property type="evidence" value="ECO:0007669"/>
    <property type="project" value="UniProtKB-SubCell"/>
</dbReference>
<sequence>MKISKHIVSASLVILFSTTGCNDFLDKAPLDELTESTAFITYDNFKTYSWKLYETFSGFPTDGGYTPSNISSEYNSDNMINAQTGGESDYAYQLKSVPSTSSSWNFSYIRNVNIMLQNIDKSSMNDTEKRHWRSVGYFFRALRYFDMIVAYGDVPWIDKVLSDTDLEALQAPRTPRAQVAQNMLEDLKYAEENIKPDGDGNNTINVHVVRALISRFGLYEGTWRKYHNQEDAETYLRVSAEASAKLVKDFPTLISNYDEIFNSEELVGQPGIILAKQYATDLVTHSITRVIRSSAWYADVTKDAVDSYLCTDGRPISTSKVYEGDKDIYAQFRNRDRRLYYTVTPPYKVKITGSAGTSFTWDYTDNSKDREYIDLMKTISSEKAKYLPISNYVGYTVHAIPHFRNYPNGQGFCVSQLGFYFWKYYNRHVDNMGLRTSTVDYPLFRMGEILVNYAEAAYELGEFSQNIADATINRLRKRANLPDMIVAEITDSFDPARDQSVPAILWEIRRERRVELMGDGFRFRDLKRWKKGEYLNKQPLGVWAKNSDYKNKLKIHGGGNEGYVEFFNEPDGWLEYYYLEPLPTQELALNPNLVQNPGWENNGKNR</sequence>
<dbReference type="Gene3D" id="1.25.40.390">
    <property type="match status" value="1"/>
</dbReference>
<feature type="domain" description="RagB/SusD" evidence="6">
    <location>
        <begin position="300"/>
        <end position="599"/>
    </location>
</feature>
<dbReference type="STRING" id="1121098.HMPREF1534_02455"/>
<evidence type="ECO:0000256" key="3">
    <source>
        <dbReference type="ARBA" id="ARBA00022729"/>
    </source>
</evidence>
<evidence type="ECO:0000259" key="7">
    <source>
        <dbReference type="Pfam" id="PF14322"/>
    </source>
</evidence>
<keyword evidence="3" id="KW-0732">Signal</keyword>
<dbReference type="SUPFAM" id="SSF48452">
    <property type="entry name" value="TPR-like"/>
    <property type="match status" value="1"/>
</dbReference>
<dbReference type="InterPro" id="IPR011990">
    <property type="entry name" value="TPR-like_helical_dom_sf"/>
</dbReference>
<organism evidence="8 9">
    <name type="scientific">Phocaeicola massiliensis B84634 = Timone 84634 = DSM 17679 = JCM 13223</name>
    <dbReference type="NCBI Taxonomy" id="1121098"/>
    <lineage>
        <taxon>Bacteria</taxon>
        <taxon>Pseudomonadati</taxon>
        <taxon>Bacteroidota</taxon>
        <taxon>Bacteroidia</taxon>
        <taxon>Bacteroidales</taxon>
        <taxon>Bacteroidaceae</taxon>
        <taxon>Phocaeicola</taxon>
    </lineage>
</organism>
<dbReference type="PROSITE" id="PS51257">
    <property type="entry name" value="PROKAR_LIPOPROTEIN"/>
    <property type="match status" value="1"/>
</dbReference>
<dbReference type="InterPro" id="IPR033985">
    <property type="entry name" value="SusD-like_N"/>
</dbReference>
<dbReference type="AlphaFoldDB" id="U6RFM7"/>
<evidence type="ECO:0000259" key="6">
    <source>
        <dbReference type="Pfam" id="PF07980"/>
    </source>
</evidence>
<dbReference type="Pfam" id="PF07980">
    <property type="entry name" value="SusD_RagB"/>
    <property type="match status" value="1"/>
</dbReference>
<evidence type="ECO:0000256" key="4">
    <source>
        <dbReference type="ARBA" id="ARBA00023136"/>
    </source>
</evidence>
<protein>
    <recommendedName>
        <fullName evidence="10">RagB/SusD domain-containing protein</fullName>
    </recommendedName>
</protein>
<dbReference type="RefSeq" id="WP_005941447.1">
    <property type="nucleotide sequence ID" value="NZ_KB890337.1"/>
</dbReference>
<comment type="caution">
    <text evidence="8">The sequence shown here is derived from an EMBL/GenBank/DDBJ whole genome shotgun (WGS) entry which is preliminary data.</text>
</comment>
<name>U6RFM7_9BACT</name>
<dbReference type="Pfam" id="PF14322">
    <property type="entry name" value="SusD-like_3"/>
    <property type="match status" value="1"/>
</dbReference>
<dbReference type="OrthoDB" id="1031584at2"/>
<dbReference type="PATRIC" id="fig|1121098.3.peg.2489"/>
<keyword evidence="5" id="KW-0998">Cell outer membrane</keyword>
<keyword evidence="4" id="KW-0472">Membrane</keyword>
<feature type="domain" description="SusD-like N-terminal" evidence="7">
    <location>
        <begin position="66"/>
        <end position="194"/>
    </location>
</feature>
<evidence type="ECO:0000256" key="1">
    <source>
        <dbReference type="ARBA" id="ARBA00004442"/>
    </source>
</evidence>
<dbReference type="InterPro" id="IPR012944">
    <property type="entry name" value="SusD_RagB_dom"/>
</dbReference>
<comment type="similarity">
    <text evidence="2">Belongs to the SusD family.</text>
</comment>
<evidence type="ECO:0000256" key="2">
    <source>
        <dbReference type="ARBA" id="ARBA00006275"/>
    </source>
</evidence>
<comment type="subcellular location">
    <subcellularLocation>
        <location evidence="1">Cell outer membrane</location>
    </subcellularLocation>
</comment>
<evidence type="ECO:0008006" key="10">
    <source>
        <dbReference type="Google" id="ProtNLM"/>
    </source>
</evidence>
<dbReference type="eggNOG" id="COG0547">
    <property type="taxonomic scope" value="Bacteria"/>
</dbReference>
<reference evidence="8 9" key="1">
    <citation type="submission" date="2013-04" db="EMBL/GenBank/DDBJ databases">
        <title>The Genome Sequence of Bacteroides massiliensis DSM 17679.</title>
        <authorList>
            <consortium name="The Broad Institute Genomics Platform"/>
            <person name="Earl A."/>
            <person name="Ward D."/>
            <person name="Feldgarden M."/>
            <person name="Gevers D."/>
            <person name="Martens E."/>
            <person name="Fenner L."/>
            <person name="Roux V."/>
            <person name="Mallet M.N."/>
            <person name="Raoult D."/>
            <person name="Walker B."/>
            <person name="Young S."/>
            <person name="Zeng Q."/>
            <person name="Gargeya S."/>
            <person name="Fitzgerald M."/>
            <person name="Haas B."/>
            <person name="Abouelleil A."/>
            <person name="Allen A.W."/>
            <person name="Alvarado L."/>
            <person name="Arachchi H.M."/>
            <person name="Berlin A.M."/>
            <person name="Chapman S.B."/>
            <person name="Gainer-Dewar J."/>
            <person name="Goldberg J."/>
            <person name="Griggs A."/>
            <person name="Gujja S."/>
            <person name="Hansen M."/>
            <person name="Howarth C."/>
            <person name="Imamovic A."/>
            <person name="Ireland A."/>
            <person name="Larimer J."/>
            <person name="McCowan C."/>
            <person name="Murphy C."/>
            <person name="Pearson M."/>
            <person name="Poon T.W."/>
            <person name="Priest M."/>
            <person name="Roberts A."/>
            <person name="Saif S."/>
            <person name="Shea T."/>
            <person name="Sisk P."/>
            <person name="Sykes S."/>
            <person name="Wortman J."/>
            <person name="Nusbaum C."/>
            <person name="Birren B."/>
        </authorList>
    </citation>
    <scope>NUCLEOTIDE SEQUENCE [LARGE SCALE GENOMIC DNA]</scope>
    <source>
        <strain evidence="9">B84634 / Timone 84634 / DSM 17679 / JCM 13223</strain>
    </source>
</reference>
<evidence type="ECO:0000256" key="5">
    <source>
        <dbReference type="ARBA" id="ARBA00023237"/>
    </source>
</evidence>
<evidence type="ECO:0000313" key="9">
    <source>
        <dbReference type="Proteomes" id="UP000017831"/>
    </source>
</evidence>
<gene>
    <name evidence="8" type="ORF">HMPREF1534_02455</name>
</gene>
<dbReference type="HOGENOM" id="CLU_015553_0_1_10"/>
<accession>U6RFM7</accession>
<dbReference type="GeneID" id="60061614"/>
<keyword evidence="9" id="KW-1185">Reference proteome</keyword>
<dbReference type="EMBL" id="AQHY01000028">
    <property type="protein sequence ID" value="EOA53983.1"/>
    <property type="molecule type" value="Genomic_DNA"/>
</dbReference>
<proteinExistence type="inferred from homology"/>
<dbReference type="Proteomes" id="UP000017831">
    <property type="component" value="Unassembled WGS sequence"/>
</dbReference>
<evidence type="ECO:0000313" key="8">
    <source>
        <dbReference type="EMBL" id="EOA53983.1"/>
    </source>
</evidence>